<gene>
    <name evidence="2" type="ORF">FHS00_002609</name>
</gene>
<reference evidence="2 3" key="1">
    <citation type="submission" date="2020-08" db="EMBL/GenBank/DDBJ databases">
        <title>Genomic Encyclopedia of Type Strains, Phase III (KMG-III): the genomes of soil and plant-associated and newly described type strains.</title>
        <authorList>
            <person name="Whitman W."/>
        </authorList>
    </citation>
    <scope>NUCLEOTIDE SEQUENCE [LARGE SCALE GENOMIC DNA]</scope>
    <source>
        <strain evidence="2 3">CECT 8572</strain>
    </source>
</reference>
<evidence type="ECO:0000313" key="3">
    <source>
        <dbReference type="Proteomes" id="UP000576152"/>
    </source>
</evidence>
<protein>
    <submittedName>
        <fullName evidence="2">Uncharacterized protein</fullName>
    </submittedName>
</protein>
<dbReference type="Proteomes" id="UP000576152">
    <property type="component" value="Unassembled WGS sequence"/>
</dbReference>
<dbReference type="RefSeq" id="WP_183474411.1">
    <property type="nucleotide sequence ID" value="NZ_JACIBX010000010.1"/>
</dbReference>
<name>A0ABR6HRF4_9RHOB</name>
<proteinExistence type="predicted"/>
<evidence type="ECO:0000313" key="2">
    <source>
        <dbReference type="EMBL" id="MBB3713008.1"/>
    </source>
</evidence>
<evidence type="ECO:0000256" key="1">
    <source>
        <dbReference type="SAM" id="SignalP"/>
    </source>
</evidence>
<feature type="chain" id="PRO_5047248697" evidence="1">
    <location>
        <begin position="24"/>
        <end position="281"/>
    </location>
</feature>
<comment type="caution">
    <text evidence="2">The sequence shown here is derived from an EMBL/GenBank/DDBJ whole genome shotgun (WGS) entry which is preliminary data.</text>
</comment>
<keyword evidence="3" id="KW-1185">Reference proteome</keyword>
<keyword evidence="1" id="KW-0732">Signal</keyword>
<feature type="signal peptide" evidence="1">
    <location>
        <begin position="1"/>
        <end position="23"/>
    </location>
</feature>
<organism evidence="2 3">
    <name type="scientific">Limimaricola variabilis</name>
    <dbReference type="NCBI Taxonomy" id="1492771"/>
    <lineage>
        <taxon>Bacteria</taxon>
        <taxon>Pseudomonadati</taxon>
        <taxon>Pseudomonadota</taxon>
        <taxon>Alphaproteobacteria</taxon>
        <taxon>Rhodobacterales</taxon>
        <taxon>Paracoccaceae</taxon>
        <taxon>Limimaricola</taxon>
    </lineage>
</organism>
<sequence length="281" mass="31748">MPTSNFYIFPDFLSAKAVFLALAALTISASSLSAEEERRSINALLYLYDSASDACKKEEDIDADTCRKTWRIERALEERGVCRVPGPESKFLLCANYRHHQVFPQMKEYNFGFSRIGGGKKFSTRFASFEATRDGDVDRRDIGSINILCNDEGAAVWFEIDGDHPSFLSREEETNLVGMVDGSGKREFFSGFYERRDQQGVFGFTGEVAGPRILKYFLESLEISAPKEDLKIVLWPADKNESFAKLELDIGTVFTGNIELMEYSQEIRTLLSGMLETCQPH</sequence>
<accession>A0ABR6HRF4</accession>
<dbReference type="EMBL" id="JACIBX010000010">
    <property type="protein sequence ID" value="MBB3713008.1"/>
    <property type="molecule type" value="Genomic_DNA"/>
</dbReference>